<keyword evidence="5" id="KW-0548">Nucleotidyltransferase</keyword>
<dbReference type="GO" id="GO:0016779">
    <property type="term" value="F:nucleotidyltransferase activity"/>
    <property type="evidence" value="ECO:0007669"/>
    <property type="project" value="UniProtKB-KW"/>
</dbReference>
<dbReference type="Proteomes" id="UP001174909">
    <property type="component" value="Unassembled WGS sequence"/>
</dbReference>
<protein>
    <submittedName>
        <fullName evidence="12">CCA-adding enzyme</fullName>
    </submittedName>
</protein>
<keyword evidence="3 9" id="KW-0808">Transferase</keyword>
<keyword evidence="6" id="KW-0479">Metal-binding</keyword>
<evidence type="ECO:0000259" key="10">
    <source>
        <dbReference type="Pfam" id="PF01743"/>
    </source>
</evidence>
<dbReference type="PANTHER" id="PTHR46173">
    <property type="entry name" value="CCA TRNA NUCLEOTIDYLTRANSFERASE 1, MITOCHONDRIAL"/>
    <property type="match status" value="1"/>
</dbReference>
<feature type="domain" description="Poly A polymerase head" evidence="10">
    <location>
        <begin position="36"/>
        <end position="144"/>
    </location>
</feature>
<dbReference type="CDD" id="cd05398">
    <property type="entry name" value="NT_ClassII-CCAase"/>
    <property type="match status" value="1"/>
</dbReference>
<evidence type="ECO:0000256" key="6">
    <source>
        <dbReference type="ARBA" id="ARBA00022723"/>
    </source>
</evidence>
<dbReference type="InterPro" id="IPR043519">
    <property type="entry name" value="NT_sf"/>
</dbReference>
<keyword evidence="13" id="KW-1185">Reference proteome</keyword>
<dbReference type="GO" id="GO:0000166">
    <property type="term" value="F:nucleotide binding"/>
    <property type="evidence" value="ECO:0007669"/>
    <property type="project" value="UniProtKB-KW"/>
</dbReference>
<dbReference type="InterPro" id="IPR050264">
    <property type="entry name" value="Bact_CCA-adding_enz_type3_sf"/>
</dbReference>
<evidence type="ECO:0000256" key="4">
    <source>
        <dbReference type="ARBA" id="ARBA00022694"/>
    </source>
</evidence>
<proteinExistence type="inferred from homology"/>
<evidence type="ECO:0000256" key="5">
    <source>
        <dbReference type="ARBA" id="ARBA00022695"/>
    </source>
</evidence>
<keyword evidence="9" id="KW-0694">RNA-binding</keyword>
<accession>A0AA35X821</accession>
<reference evidence="12" key="1">
    <citation type="submission" date="2023-03" db="EMBL/GenBank/DDBJ databases">
        <authorList>
            <person name="Steffen K."/>
            <person name="Cardenas P."/>
        </authorList>
    </citation>
    <scope>NUCLEOTIDE SEQUENCE</scope>
</reference>
<evidence type="ECO:0000256" key="9">
    <source>
        <dbReference type="RuleBase" id="RU003953"/>
    </source>
</evidence>
<keyword evidence="7" id="KW-0547">Nucleotide-binding</keyword>
<name>A0AA35X821_GEOBA</name>
<evidence type="ECO:0000313" key="12">
    <source>
        <dbReference type="EMBL" id="CAI8043031.1"/>
    </source>
</evidence>
<dbReference type="EMBL" id="CASHTH010003295">
    <property type="protein sequence ID" value="CAI8043031.1"/>
    <property type="molecule type" value="Genomic_DNA"/>
</dbReference>
<comment type="cofactor">
    <cofactor evidence="1">
        <name>Mg(2+)</name>
        <dbReference type="ChEBI" id="CHEBI:18420"/>
    </cofactor>
</comment>
<dbReference type="AlphaFoldDB" id="A0AA35X821"/>
<dbReference type="GO" id="GO:0000049">
    <property type="term" value="F:tRNA binding"/>
    <property type="evidence" value="ECO:0007669"/>
    <property type="project" value="TreeGrafter"/>
</dbReference>
<dbReference type="SUPFAM" id="SSF81891">
    <property type="entry name" value="Poly A polymerase C-terminal region-like"/>
    <property type="match status" value="1"/>
</dbReference>
<keyword evidence="4" id="KW-0819">tRNA processing</keyword>
<comment type="similarity">
    <text evidence="2 9">Belongs to the tRNA nucleotidyltransferase/poly(A) polymerase family.</text>
</comment>
<comment type="caution">
    <text evidence="12">The sequence shown here is derived from an EMBL/GenBank/DDBJ whole genome shotgun (WGS) entry which is preliminary data.</text>
</comment>
<dbReference type="InterPro" id="IPR032828">
    <property type="entry name" value="PolyA_RNA-bd"/>
</dbReference>
<dbReference type="InterPro" id="IPR002646">
    <property type="entry name" value="PolA_pol_head_dom"/>
</dbReference>
<feature type="domain" description="tRNA nucleotidyltransferase/poly(A) polymerase RNA and SrmB- binding" evidence="11">
    <location>
        <begin position="171"/>
        <end position="228"/>
    </location>
</feature>
<gene>
    <name evidence="12" type="ORF">GBAR_LOCUS23866</name>
</gene>
<dbReference type="Gene3D" id="3.30.460.10">
    <property type="entry name" value="Beta Polymerase, domain 2"/>
    <property type="match status" value="1"/>
</dbReference>
<evidence type="ECO:0000313" key="13">
    <source>
        <dbReference type="Proteomes" id="UP001174909"/>
    </source>
</evidence>
<dbReference type="SUPFAM" id="SSF81301">
    <property type="entry name" value="Nucleotidyltransferase"/>
    <property type="match status" value="1"/>
</dbReference>
<evidence type="ECO:0000259" key="11">
    <source>
        <dbReference type="Pfam" id="PF12627"/>
    </source>
</evidence>
<evidence type="ECO:0000256" key="3">
    <source>
        <dbReference type="ARBA" id="ARBA00022679"/>
    </source>
</evidence>
<evidence type="ECO:0000256" key="7">
    <source>
        <dbReference type="ARBA" id="ARBA00022741"/>
    </source>
</evidence>
<dbReference type="Gene3D" id="1.10.3090.10">
    <property type="entry name" value="cca-adding enzyme, domain 2"/>
    <property type="match status" value="1"/>
</dbReference>
<dbReference type="GO" id="GO:0046872">
    <property type="term" value="F:metal ion binding"/>
    <property type="evidence" value="ECO:0007669"/>
    <property type="project" value="UniProtKB-KW"/>
</dbReference>
<dbReference type="Pfam" id="PF12627">
    <property type="entry name" value="PolyA_pol_RNAbd"/>
    <property type="match status" value="1"/>
</dbReference>
<keyword evidence="8" id="KW-0460">Magnesium</keyword>
<dbReference type="GO" id="GO:0001680">
    <property type="term" value="P:tRNA 3'-terminal CCA addition"/>
    <property type="evidence" value="ECO:0007669"/>
    <property type="project" value="UniProtKB-ARBA"/>
</dbReference>
<sequence length="369" mass="39534">MRDAFALGSDDVQESPIESVPGTVRGFARVLIDAGGRPPGDWDIATDATPGRVQSLYRRTIPTGIRHGTVTVLFGRTRFEVTTFRTDSGYSDGRRPDSVRFAGTIEEDLARRDFTINAIAVDLDSGALRDPHGGRADLTARRLRTVGSAPERFAEDGLRPFRGCRLAAELNLTVDAHTVRAMRDAVPTARRVAAERICEELRRLLASPTPSVGLRLLERSRLMGLCFPAPGGTEPGPSTDRAARYDRIDSTPADVACRLAMLLAPEAATDAPAAAVRARAALSRLRFPNAAIHRVVAAIASLAIPIAADSSDADIRRLLSAIGRDGTADAIAVRQAIGTIDVPLAQRMRAQAARPPTRSRSRACQSGCC</sequence>
<dbReference type="Pfam" id="PF01743">
    <property type="entry name" value="PolyA_pol"/>
    <property type="match status" value="1"/>
</dbReference>
<evidence type="ECO:0000256" key="1">
    <source>
        <dbReference type="ARBA" id="ARBA00001946"/>
    </source>
</evidence>
<dbReference type="PANTHER" id="PTHR46173:SF1">
    <property type="entry name" value="CCA TRNA NUCLEOTIDYLTRANSFERASE 1, MITOCHONDRIAL"/>
    <property type="match status" value="1"/>
</dbReference>
<evidence type="ECO:0000256" key="2">
    <source>
        <dbReference type="ARBA" id="ARBA00007265"/>
    </source>
</evidence>
<organism evidence="12 13">
    <name type="scientific">Geodia barretti</name>
    <name type="common">Barrett's horny sponge</name>
    <dbReference type="NCBI Taxonomy" id="519541"/>
    <lineage>
        <taxon>Eukaryota</taxon>
        <taxon>Metazoa</taxon>
        <taxon>Porifera</taxon>
        <taxon>Demospongiae</taxon>
        <taxon>Heteroscleromorpha</taxon>
        <taxon>Tetractinellida</taxon>
        <taxon>Astrophorina</taxon>
        <taxon>Geodiidae</taxon>
        <taxon>Geodia</taxon>
    </lineage>
</organism>
<evidence type="ECO:0000256" key="8">
    <source>
        <dbReference type="ARBA" id="ARBA00022842"/>
    </source>
</evidence>